<dbReference type="EMBL" id="ABYI02000034">
    <property type="protein sequence ID" value="EEG73055.1"/>
    <property type="molecule type" value="Genomic_DNA"/>
</dbReference>
<dbReference type="Proteomes" id="UP000004893">
    <property type="component" value="Unassembled WGS sequence"/>
</dbReference>
<accession>C0C4R3</accession>
<evidence type="ECO:0000313" key="2">
    <source>
        <dbReference type="EMBL" id="EEG73055.1"/>
    </source>
</evidence>
<keyword evidence="3" id="KW-1185">Reference proteome</keyword>
<gene>
    <name evidence="2" type="ORF">CLOHYLEM_07078</name>
</gene>
<proteinExistence type="predicted"/>
<keyword evidence="1" id="KW-0812">Transmembrane</keyword>
<dbReference type="STRING" id="553973.CLOHYLEM_07078"/>
<dbReference type="AlphaFoldDB" id="C0C4R3"/>
<dbReference type="HOGENOM" id="CLU_2381103_0_0_9"/>
<feature type="transmembrane region" description="Helical" evidence="1">
    <location>
        <begin position="37"/>
        <end position="58"/>
    </location>
</feature>
<organism evidence="2 3">
    <name type="scientific">[Clostridium] hylemonae DSM 15053</name>
    <dbReference type="NCBI Taxonomy" id="553973"/>
    <lineage>
        <taxon>Bacteria</taxon>
        <taxon>Bacillati</taxon>
        <taxon>Bacillota</taxon>
        <taxon>Clostridia</taxon>
        <taxon>Lachnospirales</taxon>
        <taxon>Lachnospiraceae</taxon>
    </lineage>
</organism>
<reference evidence="2" key="2">
    <citation type="submission" date="2013-06" db="EMBL/GenBank/DDBJ databases">
        <title>Draft genome sequence of Clostridium hylemonae (DSM 15053).</title>
        <authorList>
            <person name="Sudarsanam P."/>
            <person name="Ley R."/>
            <person name="Guruge J."/>
            <person name="Turnbaugh P.J."/>
            <person name="Mahowald M."/>
            <person name="Liep D."/>
            <person name="Gordon J."/>
        </authorList>
    </citation>
    <scope>NUCLEOTIDE SEQUENCE</scope>
    <source>
        <strain evidence="2">DSM 15053</strain>
    </source>
</reference>
<name>C0C4R3_9FIRM</name>
<protein>
    <submittedName>
        <fullName evidence="2">Uncharacterized protein</fullName>
    </submittedName>
</protein>
<keyword evidence="1" id="KW-1133">Transmembrane helix</keyword>
<evidence type="ECO:0000256" key="1">
    <source>
        <dbReference type="SAM" id="Phobius"/>
    </source>
</evidence>
<reference evidence="2" key="1">
    <citation type="submission" date="2009-02" db="EMBL/GenBank/DDBJ databases">
        <authorList>
            <person name="Fulton L."/>
            <person name="Clifton S."/>
            <person name="Fulton B."/>
            <person name="Xu J."/>
            <person name="Minx P."/>
            <person name="Pepin K.H."/>
            <person name="Johnson M."/>
            <person name="Bhonagiri V."/>
            <person name="Nash W.E."/>
            <person name="Mardis E.R."/>
            <person name="Wilson R.K."/>
        </authorList>
    </citation>
    <scope>NUCLEOTIDE SEQUENCE [LARGE SCALE GENOMIC DNA]</scope>
    <source>
        <strain evidence="2">DSM 15053</strain>
    </source>
</reference>
<sequence length="94" mass="10825">MYTFFGSLPFHTEQSPVLSFCATDENRASIKFIIHIVHLYHFYGSLSINDIFLAYLFFSGPPGPGENNSIRSTFMIIYINGLLVLIQDYIYRYG</sequence>
<comment type="caution">
    <text evidence="2">The sequence shown here is derived from an EMBL/GenBank/DDBJ whole genome shotgun (WGS) entry which is preliminary data.</text>
</comment>
<evidence type="ECO:0000313" key="3">
    <source>
        <dbReference type="Proteomes" id="UP000004893"/>
    </source>
</evidence>
<feature type="transmembrane region" description="Helical" evidence="1">
    <location>
        <begin position="70"/>
        <end position="91"/>
    </location>
</feature>
<keyword evidence="1" id="KW-0472">Membrane</keyword>